<dbReference type="Pfam" id="PF13561">
    <property type="entry name" value="adh_short_C2"/>
    <property type="match status" value="1"/>
</dbReference>
<dbReference type="OrthoDB" id="1669814at2759"/>
<evidence type="ECO:0000256" key="1">
    <source>
        <dbReference type="ARBA" id="ARBA00006484"/>
    </source>
</evidence>
<reference evidence="2" key="1">
    <citation type="submission" date="2020-11" db="EMBL/GenBank/DDBJ databases">
        <authorList>
            <person name="Tran Van P."/>
        </authorList>
    </citation>
    <scope>NUCLEOTIDE SEQUENCE</scope>
</reference>
<dbReference type="PRINTS" id="PR00080">
    <property type="entry name" value="SDRFAMILY"/>
</dbReference>
<feature type="non-terminal residue" evidence="2">
    <location>
        <position position="218"/>
    </location>
</feature>
<dbReference type="SUPFAM" id="SSF51735">
    <property type="entry name" value="NAD(P)-binding Rossmann-fold domains"/>
    <property type="match status" value="1"/>
</dbReference>
<dbReference type="AlphaFoldDB" id="A0A7R9MMY5"/>
<dbReference type="GO" id="GO:0004090">
    <property type="term" value="F:carbonyl reductase (NADPH) activity"/>
    <property type="evidence" value="ECO:0007669"/>
    <property type="project" value="TreeGrafter"/>
</dbReference>
<accession>A0A7R9MMY5</accession>
<dbReference type="EMBL" id="CAJPVJ010031436">
    <property type="protein sequence ID" value="CAG2180350.1"/>
    <property type="molecule type" value="Genomic_DNA"/>
</dbReference>
<protein>
    <submittedName>
        <fullName evidence="2">Uncharacterized protein</fullName>
    </submittedName>
</protein>
<gene>
    <name evidence="2" type="ORF">ONB1V03_LOCUS19773</name>
</gene>
<keyword evidence="3" id="KW-1185">Reference proteome</keyword>
<name>A0A7R9MMY5_9ACAR</name>
<sequence length="218" mass="23873">MFANLRLSALRAPNTARLMSSSSSANKRSLADKVAVVTASTDGIGFAVARRLAKDGARVVVSSRSVFTRYLRPFQPFVRRKRENVEKAVQTLQSEGLTVSGVVCHVSKHEDRKRLLDQALKDFGAVDILVSNAAVNPAFGLFLDVFFLSSLPYLSLTSVSFQTSEDAFDKILSLNVKSAFMLTKEFVPHIRRNGSIVYMSSIGAYQPFALIGAYSVAK</sequence>
<proteinExistence type="inferred from homology"/>
<dbReference type="PRINTS" id="PR00081">
    <property type="entry name" value="GDHRDH"/>
</dbReference>
<evidence type="ECO:0000313" key="3">
    <source>
        <dbReference type="Proteomes" id="UP000728032"/>
    </source>
</evidence>
<dbReference type="Proteomes" id="UP000728032">
    <property type="component" value="Unassembled WGS sequence"/>
</dbReference>
<organism evidence="2">
    <name type="scientific">Oppiella nova</name>
    <dbReference type="NCBI Taxonomy" id="334625"/>
    <lineage>
        <taxon>Eukaryota</taxon>
        <taxon>Metazoa</taxon>
        <taxon>Ecdysozoa</taxon>
        <taxon>Arthropoda</taxon>
        <taxon>Chelicerata</taxon>
        <taxon>Arachnida</taxon>
        <taxon>Acari</taxon>
        <taxon>Acariformes</taxon>
        <taxon>Sarcoptiformes</taxon>
        <taxon>Oribatida</taxon>
        <taxon>Brachypylina</taxon>
        <taxon>Oppioidea</taxon>
        <taxon>Oppiidae</taxon>
        <taxon>Oppiella</taxon>
    </lineage>
</organism>
<dbReference type="PANTHER" id="PTHR43943:SF2">
    <property type="entry name" value="DEHYDROGENASE_REDUCTASE 4"/>
    <property type="match status" value="1"/>
</dbReference>
<dbReference type="InterPro" id="IPR036291">
    <property type="entry name" value="NAD(P)-bd_dom_sf"/>
</dbReference>
<dbReference type="PANTHER" id="PTHR43943">
    <property type="entry name" value="DEHYDROGENASE/REDUCTASE (SDR FAMILY) MEMBER 4"/>
    <property type="match status" value="1"/>
</dbReference>
<comment type="similarity">
    <text evidence="1">Belongs to the short-chain dehydrogenases/reductases (SDR) family.</text>
</comment>
<dbReference type="Gene3D" id="3.40.50.720">
    <property type="entry name" value="NAD(P)-binding Rossmann-like Domain"/>
    <property type="match status" value="1"/>
</dbReference>
<dbReference type="EMBL" id="OC946261">
    <property type="protein sequence ID" value="CAD7663213.1"/>
    <property type="molecule type" value="Genomic_DNA"/>
</dbReference>
<evidence type="ECO:0000313" key="2">
    <source>
        <dbReference type="EMBL" id="CAD7663213.1"/>
    </source>
</evidence>
<dbReference type="InterPro" id="IPR002347">
    <property type="entry name" value="SDR_fam"/>
</dbReference>